<proteinExistence type="predicted"/>
<organism evidence="1 2">
    <name type="scientific">Streptomyces cellostaticus</name>
    <dbReference type="NCBI Taxonomy" id="67285"/>
    <lineage>
        <taxon>Bacteria</taxon>
        <taxon>Bacillati</taxon>
        <taxon>Actinomycetota</taxon>
        <taxon>Actinomycetes</taxon>
        <taxon>Kitasatosporales</taxon>
        <taxon>Streptomycetaceae</taxon>
        <taxon>Streptomyces</taxon>
    </lineage>
</organism>
<dbReference type="EMBL" id="LMWL01000103">
    <property type="protein sequence ID" value="KUM87506.1"/>
    <property type="molecule type" value="Genomic_DNA"/>
</dbReference>
<accession>A0A101N6Q3</accession>
<name>A0A101N6Q3_9ACTN</name>
<dbReference type="STRING" id="67285.AQI88_40780"/>
<evidence type="ECO:0000313" key="2">
    <source>
        <dbReference type="Proteomes" id="UP000054241"/>
    </source>
</evidence>
<sequence>MEDEKPVSVVQVAHRQQGKPDLGQLAIPSRAVARRPCDFTAFCLLHQSAYLQYAVQRLQDIARARACVARVVRELSAFWPAFLGSAQPAAVAWVLLRAWVDRTAGSSSCGTLSRDQADVLLLRGSLDFSLAKIASVMGVEEAVVVAHLRSATRILAIAD</sequence>
<evidence type="ECO:0008006" key="3">
    <source>
        <dbReference type="Google" id="ProtNLM"/>
    </source>
</evidence>
<protein>
    <recommendedName>
        <fullName evidence="3">RNA polymerase sigma factor 70 region 4 type 2 domain-containing protein</fullName>
    </recommendedName>
</protein>
<comment type="caution">
    <text evidence="1">The sequence shown here is derived from an EMBL/GenBank/DDBJ whole genome shotgun (WGS) entry which is preliminary data.</text>
</comment>
<keyword evidence="2" id="KW-1185">Reference proteome</keyword>
<dbReference type="SUPFAM" id="SSF88659">
    <property type="entry name" value="Sigma3 and sigma4 domains of RNA polymerase sigma factors"/>
    <property type="match status" value="1"/>
</dbReference>
<dbReference type="AlphaFoldDB" id="A0A101N6Q3"/>
<dbReference type="InterPro" id="IPR013324">
    <property type="entry name" value="RNA_pol_sigma_r3/r4-like"/>
</dbReference>
<evidence type="ECO:0000313" key="1">
    <source>
        <dbReference type="EMBL" id="KUM87506.1"/>
    </source>
</evidence>
<dbReference type="Proteomes" id="UP000054241">
    <property type="component" value="Unassembled WGS sequence"/>
</dbReference>
<reference evidence="1 2" key="1">
    <citation type="submission" date="2015-10" db="EMBL/GenBank/DDBJ databases">
        <title>Draft genome sequence of Streptomyces cellostaticus DSM 40189, type strain for the species Streptomyces cellostaticus.</title>
        <authorList>
            <person name="Ruckert C."/>
            <person name="Winkler A."/>
            <person name="Kalinowski J."/>
            <person name="Kampfer P."/>
            <person name="Glaeser S."/>
        </authorList>
    </citation>
    <scope>NUCLEOTIDE SEQUENCE [LARGE SCALE GENOMIC DNA]</scope>
    <source>
        <strain evidence="1 2">DSM 40189</strain>
    </source>
</reference>
<gene>
    <name evidence="1" type="ORF">AQI88_40780</name>
</gene>